<accession>A0A0H4A1B5</accession>
<dbReference type="AlphaFoldDB" id="A0A0H4A1B5"/>
<dbReference type="EMBL" id="KP795674">
    <property type="protein sequence ID" value="AKN39989.1"/>
    <property type="molecule type" value="Genomic_DNA"/>
</dbReference>
<evidence type="ECO:0000313" key="1">
    <source>
        <dbReference type="EMBL" id="AKN39989.1"/>
    </source>
</evidence>
<proteinExistence type="predicted"/>
<name>A0A0H4A1B5_9VIBR</name>
<organism evidence="1">
    <name type="scientific">Vibrio tasmaniensis</name>
    <dbReference type="NCBI Taxonomy" id="212663"/>
    <lineage>
        <taxon>Bacteria</taxon>
        <taxon>Pseudomonadati</taxon>
        <taxon>Pseudomonadota</taxon>
        <taxon>Gammaproteobacteria</taxon>
        <taxon>Vibrionales</taxon>
        <taxon>Vibrionaceae</taxon>
        <taxon>Vibrio</taxon>
    </lineage>
</organism>
<sequence length="45" mass="5240">MKRIIEAATKEFKAEQVLESLDLNKSKDLNEAFNLLVTFLKDEKK</sequence>
<reference evidence="1" key="1">
    <citation type="journal article" date="2015" name="MBio">
        <title>Eco-Evolutionary Dynamics of Episomes among Ecologically Cohesive Bacterial Populations.</title>
        <authorList>
            <person name="Xue H."/>
            <person name="Cordero O.X."/>
            <person name="Camas F.M."/>
            <person name="Trimble W."/>
            <person name="Meyer F."/>
            <person name="Guglielmini J."/>
            <person name="Rocha E.P."/>
            <person name="Polz M.F."/>
        </authorList>
    </citation>
    <scope>NUCLEOTIDE SEQUENCE</scope>
    <source>
        <strain evidence="1">FF_375</strain>
    </source>
</reference>
<protein>
    <submittedName>
        <fullName evidence="1">Uncharacterized protein</fullName>
    </submittedName>
</protein>